<dbReference type="Gene3D" id="3.40.190.10">
    <property type="entry name" value="Periplasmic binding protein-like II"/>
    <property type="match status" value="2"/>
</dbReference>
<dbReference type="EMBL" id="CAKP01000018">
    <property type="protein sequence ID" value="CCC58059.1"/>
    <property type="molecule type" value="Genomic_DNA"/>
</dbReference>
<dbReference type="STRING" id="857293.CAAU_0410"/>
<protein>
    <submittedName>
        <fullName evidence="3">ABC-type tungstate transport system, periplasmic binding protein</fullName>
    </submittedName>
</protein>
<dbReference type="Pfam" id="PF12849">
    <property type="entry name" value="PBP_like_2"/>
    <property type="match status" value="1"/>
</dbReference>
<feature type="chain" id="PRO_5039573147" evidence="1">
    <location>
        <begin position="20"/>
        <end position="269"/>
    </location>
</feature>
<sequence length="269" mass="30658">MRRWIVLLLSIFLMSCSSAQKKEITLATTTSLQDSGLLEYLIPEFEKDTGIKVKVIARGTGEALEIAKRGDADILFVHSKEKEEEFIKEGYGLKRDEIMYNDFVIVGPKDDPAKVKENASNNPLKAFELIYKSNSVFVSRGDESGTHQREKKLWREININPKWKSYIVSGLGMGQVLNIADEKGGYTLSDRATYITMKKNLSLQIVCEGHPMLKNQYSIVLLNPNKISHKKELAEEFEVWILSDKAKELINNYGIEKYGEPLFKFNGKR</sequence>
<dbReference type="RefSeq" id="WP_008907777.1">
    <property type="nucleotide sequence ID" value="NZ_CAKP01000018.1"/>
</dbReference>
<dbReference type="AlphaFoldDB" id="G0V4L9"/>
<accession>G0V4L9</accession>
<keyword evidence="4" id="KW-1185">Reference proteome</keyword>
<evidence type="ECO:0000313" key="3">
    <source>
        <dbReference type="EMBL" id="CCC58059.1"/>
    </source>
</evidence>
<dbReference type="SUPFAM" id="SSF53850">
    <property type="entry name" value="Periplasmic binding protein-like II"/>
    <property type="match status" value="1"/>
</dbReference>
<dbReference type="PANTHER" id="PTHR37945">
    <property type="entry name" value="EXTRACELLULAR TUNGSTATE BINDING PROTEIN"/>
    <property type="match status" value="1"/>
</dbReference>
<dbReference type="eggNOG" id="COG2998">
    <property type="taxonomic scope" value="Bacteria"/>
</dbReference>
<reference evidence="3 4" key="1">
    <citation type="journal article" date="2011" name="J. Bacteriol.">
        <title>Draft genome sequence of Caloramator australicus strain RC3T, a thermoanaerobe from the Great Artesian Basin of Australia.</title>
        <authorList>
            <person name="Ogg C.D."/>
            <person name="Patel B.K.C."/>
        </authorList>
    </citation>
    <scope>NUCLEOTIDE SEQUENCE [LARGE SCALE GENOMIC DNA]</scope>
    <source>
        <strain evidence="3 4">RC3</strain>
    </source>
</reference>
<evidence type="ECO:0000256" key="1">
    <source>
        <dbReference type="SAM" id="SignalP"/>
    </source>
</evidence>
<evidence type="ECO:0000313" key="4">
    <source>
        <dbReference type="Proteomes" id="UP000007652"/>
    </source>
</evidence>
<dbReference type="PANTHER" id="PTHR37945:SF1">
    <property type="entry name" value="EXTRACELLULAR TUNGSTATE BINDING PROTEIN"/>
    <property type="match status" value="1"/>
</dbReference>
<dbReference type="InterPro" id="IPR052738">
    <property type="entry name" value="ABC-Tungstate_binding"/>
</dbReference>
<feature type="domain" description="PBP" evidence="2">
    <location>
        <begin position="21"/>
        <end position="245"/>
    </location>
</feature>
<proteinExistence type="predicted"/>
<keyword evidence="1" id="KW-0732">Signal</keyword>
<comment type="caution">
    <text evidence="3">The sequence shown here is derived from an EMBL/GenBank/DDBJ whole genome shotgun (WGS) entry which is preliminary data.</text>
</comment>
<name>G0V4L9_9CLOT</name>
<feature type="signal peptide" evidence="1">
    <location>
        <begin position="1"/>
        <end position="19"/>
    </location>
</feature>
<dbReference type="InterPro" id="IPR024370">
    <property type="entry name" value="PBP_domain"/>
</dbReference>
<organism evidence="3 4">
    <name type="scientific">Caloramator australicus RC3</name>
    <dbReference type="NCBI Taxonomy" id="857293"/>
    <lineage>
        <taxon>Bacteria</taxon>
        <taxon>Bacillati</taxon>
        <taxon>Bacillota</taxon>
        <taxon>Clostridia</taxon>
        <taxon>Eubacteriales</taxon>
        <taxon>Clostridiaceae</taxon>
        <taxon>Caloramator</taxon>
    </lineage>
</organism>
<dbReference type="PROSITE" id="PS51257">
    <property type="entry name" value="PROKAR_LIPOPROTEIN"/>
    <property type="match status" value="1"/>
</dbReference>
<evidence type="ECO:0000259" key="2">
    <source>
        <dbReference type="Pfam" id="PF12849"/>
    </source>
</evidence>
<dbReference type="Proteomes" id="UP000007652">
    <property type="component" value="Unassembled WGS sequence"/>
</dbReference>
<gene>
    <name evidence="3" type="ORF">CAAU_0410</name>
</gene>
<dbReference type="OrthoDB" id="186379at2"/>